<feature type="non-terminal residue" evidence="3">
    <location>
        <position position="1"/>
    </location>
</feature>
<dbReference type="InterPro" id="IPR000504">
    <property type="entry name" value="RRM_dom"/>
</dbReference>
<accession>A0A392PVR0</accession>
<dbReference type="InterPro" id="IPR035979">
    <property type="entry name" value="RBD_domain_sf"/>
</dbReference>
<dbReference type="CDD" id="cd00590">
    <property type="entry name" value="RRM_SF"/>
    <property type="match status" value="1"/>
</dbReference>
<evidence type="ECO:0000313" key="4">
    <source>
        <dbReference type="Proteomes" id="UP000265520"/>
    </source>
</evidence>
<dbReference type="Proteomes" id="UP000265520">
    <property type="component" value="Unassembled WGS sequence"/>
</dbReference>
<reference evidence="3 4" key="1">
    <citation type="journal article" date="2018" name="Front. Plant Sci.">
        <title>Red Clover (Trifolium pratense) and Zigzag Clover (T. medium) - A Picture of Genomic Similarities and Differences.</title>
        <authorList>
            <person name="Dluhosova J."/>
            <person name="Istvanek J."/>
            <person name="Nedelnik J."/>
            <person name="Repkova J."/>
        </authorList>
    </citation>
    <scope>NUCLEOTIDE SEQUENCE [LARGE SCALE GENOMIC DNA]</scope>
    <source>
        <strain evidence="4">cv. 10/8</strain>
        <tissue evidence="3">Leaf</tissue>
    </source>
</reference>
<sequence length="155" mass="17776">RRECLLYHMEDVSGWNTVKGRIRNRKVQNQQWPDIATAPNFSLDNATELTSYYFTDIPDNYGAKAMFNAFNHYGNIKEVVIPVKRDIRGRRFGFARFTSVTNPLLFERELDTIIIGRDKIAVNISRYQRQGGFGGRSDEVRVEVGKDGRRGGIGD</sequence>
<evidence type="ECO:0000313" key="3">
    <source>
        <dbReference type="EMBL" id="MCI15025.1"/>
    </source>
</evidence>
<feature type="domain" description="RRM" evidence="2">
    <location>
        <begin position="50"/>
        <end position="127"/>
    </location>
</feature>
<dbReference type="GO" id="GO:0003723">
    <property type="term" value="F:RNA binding"/>
    <property type="evidence" value="ECO:0007669"/>
    <property type="project" value="UniProtKB-UniRule"/>
</dbReference>
<dbReference type="Gene3D" id="3.30.70.330">
    <property type="match status" value="1"/>
</dbReference>
<organism evidence="3 4">
    <name type="scientific">Trifolium medium</name>
    <dbReference type="NCBI Taxonomy" id="97028"/>
    <lineage>
        <taxon>Eukaryota</taxon>
        <taxon>Viridiplantae</taxon>
        <taxon>Streptophyta</taxon>
        <taxon>Embryophyta</taxon>
        <taxon>Tracheophyta</taxon>
        <taxon>Spermatophyta</taxon>
        <taxon>Magnoliopsida</taxon>
        <taxon>eudicotyledons</taxon>
        <taxon>Gunneridae</taxon>
        <taxon>Pentapetalae</taxon>
        <taxon>rosids</taxon>
        <taxon>fabids</taxon>
        <taxon>Fabales</taxon>
        <taxon>Fabaceae</taxon>
        <taxon>Papilionoideae</taxon>
        <taxon>50 kb inversion clade</taxon>
        <taxon>NPAAA clade</taxon>
        <taxon>Hologalegina</taxon>
        <taxon>IRL clade</taxon>
        <taxon>Trifolieae</taxon>
        <taxon>Trifolium</taxon>
    </lineage>
</organism>
<dbReference type="AlphaFoldDB" id="A0A392PVR0"/>
<name>A0A392PVR0_9FABA</name>
<comment type="caution">
    <text evidence="3">The sequence shown here is derived from an EMBL/GenBank/DDBJ whole genome shotgun (WGS) entry which is preliminary data.</text>
</comment>
<dbReference type="SUPFAM" id="SSF54928">
    <property type="entry name" value="RNA-binding domain, RBD"/>
    <property type="match status" value="1"/>
</dbReference>
<dbReference type="EMBL" id="LXQA010094730">
    <property type="protein sequence ID" value="MCI15025.1"/>
    <property type="molecule type" value="Genomic_DNA"/>
</dbReference>
<keyword evidence="4" id="KW-1185">Reference proteome</keyword>
<proteinExistence type="predicted"/>
<keyword evidence="1" id="KW-0694">RNA-binding</keyword>
<feature type="non-terminal residue" evidence="3">
    <location>
        <position position="155"/>
    </location>
</feature>
<protein>
    <submittedName>
        <fullName evidence="3">RNA-binding protein 25-like</fullName>
    </submittedName>
</protein>
<evidence type="ECO:0000259" key="2">
    <source>
        <dbReference type="PROSITE" id="PS50102"/>
    </source>
</evidence>
<dbReference type="InterPro" id="IPR012677">
    <property type="entry name" value="Nucleotide-bd_a/b_plait_sf"/>
</dbReference>
<evidence type="ECO:0000256" key="1">
    <source>
        <dbReference type="PROSITE-ProRule" id="PRU00176"/>
    </source>
</evidence>
<dbReference type="PROSITE" id="PS50102">
    <property type="entry name" value="RRM"/>
    <property type="match status" value="1"/>
</dbReference>